<gene>
    <name evidence="7" type="primary">vma21</name>
    <name evidence="7" type="ORF">SOMG_04146</name>
</gene>
<evidence type="ECO:0000256" key="5">
    <source>
        <dbReference type="ARBA" id="ARBA00023329"/>
    </source>
</evidence>
<organism evidence="7 8">
    <name type="scientific">Schizosaccharomyces osmophilus</name>
    <dbReference type="NCBI Taxonomy" id="2545709"/>
    <lineage>
        <taxon>Eukaryota</taxon>
        <taxon>Fungi</taxon>
        <taxon>Dikarya</taxon>
        <taxon>Ascomycota</taxon>
        <taxon>Taphrinomycotina</taxon>
        <taxon>Schizosaccharomycetes</taxon>
        <taxon>Schizosaccharomycetales</taxon>
        <taxon>Schizosaccharomycetaceae</taxon>
        <taxon>Schizosaccharomyces</taxon>
    </lineage>
</organism>
<evidence type="ECO:0000256" key="6">
    <source>
        <dbReference type="SAM" id="Phobius"/>
    </source>
</evidence>
<dbReference type="GO" id="GO:0005789">
    <property type="term" value="C:endoplasmic reticulum membrane"/>
    <property type="evidence" value="ECO:0007669"/>
    <property type="project" value="TreeGrafter"/>
</dbReference>
<dbReference type="RefSeq" id="XP_056039143.1">
    <property type="nucleotide sequence ID" value="XM_056182933.1"/>
</dbReference>
<evidence type="ECO:0000313" key="8">
    <source>
        <dbReference type="Proteomes" id="UP001212411"/>
    </source>
</evidence>
<protein>
    <submittedName>
        <fullName evidence="7">ER membrane V-ATPase assembly factor Vma21</fullName>
    </submittedName>
</protein>
<dbReference type="GO" id="GO:0070072">
    <property type="term" value="P:vacuolar proton-transporting V-type ATPase complex assembly"/>
    <property type="evidence" value="ECO:0007669"/>
    <property type="project" value="InterPro"/>
</dbReference>
<proteinExistence type="predicted"/>
<evidence type="ECO:0000256" key="2">
    <source>
        <dbReference type="ARBA" id="ARBA00022824"/>
    </source>
</evidence>
<keyword evidence="8" id="KW-1185">Reference proteome</keyword>
<evidence type="ECO:0000256" key="1">
    <source>
        <dbReference type="ARBA" id="ARBA00022692"/>
    </source>
</evidence>
<keyword evidence="4 6" id="KW-0472">Membrane</keyword>
<sequence length="85" mass="9624">MSEKMEKDNSIQTHVLMKLIGFSIALFTLPLLTYYWTLKNWFLGQDTFKAGIAAAIVANIVATLYVLVAFWEKDASSPEPVKKQQ</sequence>
<evidence type="ECO:0000256" key="4">
    <source>
        <dbReference type="ARBA" id="ARBA00023136"/>
    </source>
</evidence>
<dbReference type="KEGG" id="som:SOMG_04146"/>
<dbReference type="PANTHER" id="PTHR31792">
    <property type="entry name" value="VACUOLAR ATPASE ASSEMBLY INTEGRAL MEMBRANE PROTEIN VMA21"/>
    <property type="match status" value="1"/>
</dbReference>
<dbReference type="Pfam" id="PF09446">
    <property type="entry name" value="VMA21"/>
    <property type="match status" value="1"/>
</dbReference>
<name>A0AAF0AYC9_9SCHI</name>
<dbReference type="AlphaFoldDB" id="A0AAF0AYC9"/>
<dbReference type="GeneID" id="80877622"/>
<reference evidence="7 8" key="1">
    <citation type="journal article" date="2023" name="G3 (Bethesda)">
        <title>A high-quality reference genome for the fission yeast Schizosaccharomyces osmophilus.</title>
        <authorList>
            <person name="Jia G.S."/>
            <person name="Zhang W.C."/>
            <person name="Liang Y."/>
            <person name="Liu X.H."/>
            <person name="Rhind N."/>
            <person name="Pidoux A."/>
            <person name="Brysch-Herzberg M."/>
            <person name="Du L.L."/>
        </authorList>
    </citation>
    <scope>NUCLEOTIDE SEQUENCE [LARGE SCALE GENOMIC DNA]</scope>
    <source>
        <strain evidence="7 8">CBS 15793</strain>
    </source>
</reference>
<dbReference type="Proteomes" id="UP001212411">
    <property type="component" value="Chromosome 3"/>
</dbReference>
<feature type="transmembrane region" description="Helical" evidence="6">
    <location>
        <begin position="50"/>
        <end position="71"/>
    </location>
</feature>
<evidence type="ECO:0000256" key="3">
    <source>
        <dbReference type="ARBA" id="ARBA00022989"/>
    </source>
</evidence>
<dbReference type="PANTHER" id="PTHR31792:SF3">
    <property type="entry name" value="VACUOLAR ATPASE ASSEMBLY INTEGRAL MEMBRANE PROTEIN VMA21"/>
    <property type="match status" value="1"/>
</dbReference>
<evidence type="ECO:0000313" key="7">
    <source>
        <dbReference type="EMBL" id="WBW74900.1"/>
    </source>
</evidence>
<dbReference type="GO" id="GO:0031410">
    <property type="term" value="C:cytoplasmic vesicle"/>
    <property type="evidence" value="ECO:0007669"/>
    <property type="project" value="UniProtKB-KW"/>
</dbReference>
<accession>A0AAF0AYC9</accession>
<feature type="transmembrane region" description="Helical" evidence="6">
    <location>
        <begin position="20"/>
        <end position="38"/>
    </location>
</feature>
<dbReference type="InterPro" id="IPR019013">
    <property type="entry name" value="Vma21"/>
</dbReference>
<keyword evidence="2" id="KW-0256">Endoplasmic reticulum</keyword>
<dbReference type="EMBL" id="CP115613">
    <property type="protein sequence ID" value="WBW74900.1"/>
    <property type="molecule type" value="Genomic_DNA"/>
</dbReference>
<keyword evidence="1 6" id="KW-0812">Transmembrane</keyword>
<keyword evidence="3 6" id="KW-1133">Transmembrane helix</keyword>
<keyword evidence="5" id="KW-0968">Cytoplasmic vesicle</keyword>